<keyword evidence="2" id="KW-1185">Reference proteome</keyword>
<dbReference type="EMBL" id="JAHDYR010000064">
    <property type="protein sequence ID" value="KAG9390480.1"/>
    <property type="molecule type" value="Genomic_DNA"/>
</dbReference>
<protein>
    <submittedName>
        <fullName evidence="1">Uncharacterized protein</fullName>
    </submittedName>
</protein>
<dbReference type="Gene3D" id="1.10.10.10">
    <property type="entry name" value="Winged helix-like DNA-binding domain superfamily/Winged helix DNA-binding domain"/>
    <property type="match status" value="1"/>
</dbReference>
<accession>A0A8J6ASM9</accession>
<gene>
    <name evidence="1" type="ORF">J8273_7831</name>
</gene>
<evidence type="ECO:0000313" key="1">
    <source>
        <dbReference type="EMBL" id="KAG9390480.1"/>
    </source>
</evidence>
<dbReference type="InterPro" id="IPR036388">
    <property type="entry name" value="WH-like_DNA-bd_sf"/>
</dbReference>
<sequence>MSEPKTEPQEQSVSLDIGKDLLDTPMMIVNVPKKLSDYWMAIAKESSAEHPDGGQPIHIGNITGVNTANMNIPTEMAVKVKGKAHKCLVQPPRMKTKPSMVGHFVKNKRVSFVAPVHERATLRFVSGMPEIPATSSAPTTGFLTAEETAELERRRKAFELPEYGGPVAAPEGGYAPRRAQPAPTKAAVRRVRSAEAEFTSRFHRAFTEKEEWSQDDLDEYLASINDGTYETLDHLRTKLRELCLFAAETKTWSLKPEYRIARREVGVKGEQ</sequence>
<comment type="caution">
    <text evidence="1">The sequence shown here is derived from an EMBL/GenBank/DDBJ whole genome shotgun (WGS) entry which is preliminary data.</text>
</comment>
<reference evidence="1" key="1">
    <citation type="submission" date="2021-05" db="EMBL/GenBank/DDBJ databases">
        <title>A free-living protist that lacks canonical eukaryotic 1 DNA replication and segregation systems.</title>
        <authorList>
            <person name="Salas-Leiva D.E."/>
            <person name="Tromer E.C."/>
            <person name="Curtis B.A."/>
            <person name="Jerlstrom-Hultqvist J."/>
            <person name="Kolisko M."/>
            <person name="Yi Z."/>
            <person name="Salas-Leiva J.S."/>
            <person name="Gallot-Lavallee L."/>
            <person name="Kops G.J.P.L."/>
            <person name="Archibald J.M."/>
            <person name="Simpson A.G.B."/>
            <person name="Roger A.J."/>
        </authorList>
    </citation>
    <scope>NUCLEOTIDE SEQUENCE</scope>
    <source>
        <strain evidence="1">BICM</strain>
    </source>
</reference>
<dbReference type="AlphaFoldDB" id="A0A8J6ASM9"/>
<evidence type="ECO:0000313" key="2">
    <source>
        <dbReference type="Proteomes" id="UP000717585"/>
    </source>
</evidence>
<dbReference type="Proteomes" id="UP000717585">
    <property type="component" value="Unassembled WGS sequence"/>
</dbReference>
<name>A0A8J6ASM9_9EUKA</name>
<proteinExistence type="predicted"/>
<organism evidence="1 2">
    <name type="scientific">Carpediemonas membranifera</name>
    <dbReference type="NCBI Taxonomy" id="201153"/>
    <lineage>
        <taxon>Eukaryota</taxon>
        <taxon>Metamonada</taxon>
        <taxon>Carpediemonas-like organisms</taxon>
        <taxon>Carpediemonas</taxon>
    </lineage>
</organism>